<dbReference type="SUPFAM" id="SSF53448">
    <property type="entry name" value="Nucleotide-diphospho-sugar transferases"/>
    <property type="match status" value="1"/>
</dbReference>
<protein>
    <submittedName>
        <fullName evidence="1">Beta-1,4 N-acetylgalactosaminyltransferase 1</fullName>
    </submittedName>
</protein>
<dbReference type="AlphaFoldDB" id="A0A0C2N7M5"/>
<dbReference type="OrthoDB" id="2139606at2759"/>
<dbReference type="EMBL" id="JWZT01002253">
    <property type="protein sequence ID" value="KII69942.1"/>
    <property type="molecule type" value="Genomic_DNA"/>
</dbReference>
<keyword evidence="2" id="KW-1185">Reference proteome</keyword>
<dbReference type="PANTHER" id="PTHR15046:SF3">
    <property type="entry name" value="BETA-1,4 N-ACETYLGALACTOSAMINYLTRANSFERASE 2-LIKE"/>
    <property type="match status" value="1"/>
</dbReference>
<accession>A0A0C2N7M5</accession>
<comment type="caution">
    <text evidence="1">The sequence shown here is derived from an EMBL/GenBank/DDBJ whole genome shotgun (WGS) entry which is preliminary data.</text>
</comment>
<sequence>MDDDSLFTERTKIENLVTVLESTDATIVGGDVPLRGQFCYFIGKLTCVKTTEHKTDLILQNSVIYEVLEHFPKCYRLDIVPNFFISTKESIISSGGWDEDLFVMEHEDFFLRQIYNGHKVVFCQDVRIEHVQLVDFIRLKRLVLQNYHLQNGMAKNGFSDFRHVH</sequence>
<dbReference type="Gene3D" id="3.90.550.10">
    <property type="entry name" value="Spore Coat Polysaccharide Biosynthesis Protein SpsA, Chain A"/>
    <property type="match status" value="1"/>
</dbReference>
<proteinExistence type="predicted"/>
<evidence type="ECO:0000313" key="1">
    <source>
        <dbReference type="EMBL" id="KII69942.1"/>
    </source>
</evidence>
<dbReference type="Proteomes" id="UP000031668">
    <property type="component" value="Unassembled WGS sequence"/>
</dbReference>
<dbReference type="InterPro" id="IPR029044">
    <property type="entry name" value="Nucleotide-diphossugar_trans"/>
</dbReference>
<reference evidence="1 2" key="1">
    <citation type="journal article" date="2014" name="Genome Biol. Evol.">
        <title>The genome of the myxosporean Thelohanellus kitauei shows adaptations to nutrient acquisition within its fish host.</title>
        <authorList>
            <person name="Yang Y."/>
            <person name="Xiong J."/>
            <person name="Zhou Z."/>
            <person name="Huo F."/>
            <person name="Miao W."/>
            <person name="Ran C."/>
            <person name="Liu Y."/>
            <person name="Zhang J."/>
            <person name="Feng J."/>
            <person name="Wang M."/>
            <person name="Wang M."/>
            <person name="Wang L."/>
            <person name="Yao B."/>
        </authorList>
    </citation>
    <scope>NUCLEOTIDE SEQUENCE [LARGE SCALE GENOMIC DNA]</scope>
    <source>
        <strain evidence="1">Wuqing</strain>
    </source>
</reference>
<dbReference type="GO" id="GO:0016740">
    <property type="term" value="F:transferase activity"/>
    <property type="evidence" value="ECO:0007669"/>
    <property type="project" value="UniProtKB-KW"/>
</dbReference>
<name>A0A0C2N7M5_THEKT</name>
<gene>
    <name evidence="1" type="ORF">RF11_15726</name>
</gene>
<evidence type="ECO:0000313" key="2">
    <source>
        <dbReference type="Proteomes" id="UP000031668"/>
    </source>
</evidence>
<keyword evidence="1" id="KW-0808">Transferase</keyword>
<dbReference type="PANTHER" id="PTHR15046">
    <property type="entry name" value="GLYCO_TRANS_2-LIKE DOMAIN-CONTAINING PROTEIN"/>
    <property type="match status" value="1"/>
</dbReference>
<organism evidence="1 2">
    <name type="scientific">Thelohanellus kitauei</name>
    <name type="common">Myxosporean</name>
    <dbReference type="NCBI Taxonomy" id="669202"/>
    <lineage>
        <taxon>Eukaryota</taxon>
        <taxon>Metazoa</taxon>
        <taxon>Cnidaria</taxon>
        <taxon>Myxozoa</taxon>
        <taxon>Myxosporea</taxon>
        <taxon>Bivalvulida</taxon>
        <taxon>Platysporina</taxon>
        <taxon>Myxobolidae</taxon>
        <taxon>Thelohanellus</taxon>
    </lineage>
</organism>